<dbReference type="PANTHER" id="PTHR46753">
    <property type="entry name" value="FYVE AND COILED-COIL DOMAIN-CONTAINING PROTEIN 1"/>
    <property type="match status" value="1"/>
</dbReference>
<dbReference type="Proteomes" id="UP001219934">
    <property type="component" value="Unassembled WGS sequence"/>
</dbReference>
<evidence type="ECO:0000259" key="3">
    <source>
        <dbReference type="PROSITE" id="PS50106"/>
    </source>
</evidence>
<dbReference type="PANTHER" id="PTHR46753:SF3">
    <property type="entry name" value="PDZ DOMAIN-CONTAINING PROTEIN"/>
    <property type="match status" value="1"/>
</dbReference>
<dbReference type="SUPFAM" id="SSF50156">
    <property type="entry name" value="PDZ domain-like"/>
    <property type="match status" value="1"/>
</dbReference>
<sequence length="416" mass="46562">MAPKDPLLGTLKVCVLSLQSEGGLVTDSSPHLASCCELLELLLRKGLQQPVLSLVHRDYWHCFEQLNHKDACGRLSSLSLVLEQTRVCRKLLSAQGRGRFLLRLALHRRVLPQLLTHLLHTPRVLEWYSPEVSILRNEAFLEPFMSLLLVLANMDFKLDMENCSFLDESWILPVCEKYEVVPCREVGLVLRYLSGRVFVLHLTPGGQAHVDNFIRPGDIIDEINGTSLRNSKNGQAGVVLSRLKGLPLSIGVLRWRAGDGTVFRPLVKLLRSLKTENPSLQLGPQTEPHTEPEEQNPSQCLKEGRQVGRGSRCYGPRTSQGLTEGICAPGIVYIVQFLGKANIGMHGGKEVLQHAITQVLQEHQQSKEVLLDLKETHLTCTDRGSKQELLEHHYPEISCVGRYGHPDYTVFAFCVA</sequence>
<proteinExistence type="predicted"/>
<feature type="region of interest" description="Disordered" evidence="1">
    <location>
        <begin position="278"/>
        <end position="300"/>
    </location>
</feature>
<dbReference type="InterPro" id="IPR036034">
    <property type="entry name" value="PDZ_sf"/>
</dbReference>
<evidence type="ECO:0000256" key="1">
    <source>
        <dbReference type="SAM" id="MobiDB-lite"/>
    </source>
</evidence>
<protein>
    <recommendedName>
        <fullName evidence="7">RUN domain-containing protein</fullName>
    </recommendedName>
</protein>
<organism evidence="5 6">
    <name type="scientific">Pogonophryne albipinna</name>
    <dbReference type="NCBI Taxonomy" id="1090488"/>
    <lineage>
        <taxon>Eukaryota</taxon>
        <taxon>Metazoa</taxon>
        <taxon>Chordata</taxon>
        <taxon>Craniata</taxon>
        <taxon>Vertebrata</taxon>
        <taxon>Euteleostomi</taxon>
        <taxon>Actinopterygii</taxon>
        <taxon>Neopterygii</taxon>
        <taxon>Teleostei</taxon>
        <taxon>Neoteleostei</taxon>
        <taxon>Acanthomorphata</taxon>
        <taxon>Eupercaria</taxon>
        <taxon>Perciformes</taxon>
        <taxon>Notothenioidei</taxon>
        <taxon>Pogonophryne</taxon>
    </lineage>
</organism>
<dbReference type="AlphaFoldDB" id="A0AAD6BDL3"/>
<dbReference type="Pfam" id="PF00595">
    <property type="entry name" value="PDZ"/>
    <property type="match status" value="1"/>
</dbReference>
<feature type="domain" description="PID" evidence="2">
    <location>
        <begin position="330"/>
        <end position="407"/>
    </location>
</feature>
<keyword evidence="6" id="KW-1185">Reference proteome</keyword>
<evidence type="ECO:0000259" key="4">
    <source>
        <dbReference type="PROSITE" id="PS50826"/>
    </source>
</evidence>
<comment type="caution">
    <text evidence="5">The sequence shown here is derived from an EMBL/GenBank/DDBJ whole genome shotgun (WGS) entry which is preliminary data.</text>
</comment>
<dbReference type="InterPro" id="IPR001478">
    <property type="entry name" value="PDZ"/>
</dbReference>
<dbReference type="SUPFAM" id="SSF50729">
    <property type="entry name" value="PH domain-like"/>
    <property type="match status" value="1"/>
</dbReference>
<evidence type="ECO:0000313" key="5">
    <source>
        <dbReference type="EMBL" id="KAJ4940956.1"/>
    </source>
</evidence>
<evidence type="ECO:0000259" key="2">
    <source>
        <dbReference type="PROSITE" id="PS01179"/>
    </source>
</evidence>
<accession>A0AAD6BDL3</accession>
<reference evidence="5" key="1">
    <citation type="submission" date="2022-11" db="EMBL/GenBank/DDBJ databases">
        <title>Chromosome-level genome of Pogonophryne albipinna.</title>
        <authorList>
            <person name="Jo E."/>
        </authorList>
    </citation>
    <scope>NUCLEOTIDE SEQUENCE</scope>
    <source>
        <strain evidence="5">SGF0006</strain>
        <tissue evidence="5">Muscle</tissue>
    </source>
</reference>
<gene>
    <name evidence="5" type="ORF">JOQ06_027244</name>
</gene>
<dbReference type="SMART" id="SM00228">
    <property type="entry name" value="PDZ"/>
    <property type="match status" value="1"/>
</dbReference>
<dbReference type="InterPro" id="IPR004012">
    <property type="entry name" value="Run_dom"/>
</dbReference>
<dbReference type="SUPFAM" id="SSF140741">
    <property type="entry name" value="RUN domain-like"/>
    <property type="match status" value="1"/>
</dbReference>
<dbReference type="Gene3D" id="2.30.42.10">
    <property type="match status" value="1"/>
</dbReference>
<dbReference type="Gene3D" id="2.30.29.30">
    <property type="entry name" value="Pleckstrin-homology domain (PH domain)/Phosphotyrosine-binding domain (PTB)"/>
    <property type="match status" value="1"/>
</dbReference>
<dbReference type="InterPro" id="IPR011993">
    <property type="entry name" value="PH-like_dom_sf"/>
</dbReference>
<dbReference type="Pfam" id="PF02759">
    <property type="entry name" value="RUN"/>
    <property type="match status" value="1"/>
</dbReference>
<dbReference type="PROSITE" id="PS50106">
    <property type="entry name" value="PDZ"/>
    <property type="match status" value="1"/>
</dbReference>
<name>A0AAD6BDL3_9TELE</name>
<dbReference type="Gene3D" id="1.20.58.900">
    <property type="match status" value="1"/>
</dbReference>
<dbReference type="CDD" id="cd17682">
    <property type="entry name" value="RUN_RUFY4_like"/>
    <property type="match status" value="1"/>
</dbReference>
<feature type="domain" description="PDZ" evidence="3">
    <location>
        <begin position="185"/>
        <end position="240"/>
    </location>
</feature>
<feature type="domain" description="RUN" evidence="4">
    <location>
        <begin position="26"/>
        <end position="163"/>
    </location>
</feature>
<dbReference type="PROSITE" id="PS50826">
    <property type="entry name" value="RUN"/>
    <property type="match status" value="1"/>
</dbReference>
<evidence type="ECO:0000313" key="6">
    <source>
        <dbReference type="Proteomes" id="UP001219934"/>
    </source>
</evidence>
<dbReference type="PROSITE" id="PS01179">
    <property type="entry name" value="PID"/>
    <property type="match status" value="1"/>
</dbReference>
<dbReference type="InterPro" id="IPR037213">
    <property type="entry name" value="Run_dom_sf"/>
</dbReference>
<evidence type="ECO:0008006" key="7">
    <source>
        <dbReference type="Google" id="ProtNLM"/>
    </source>
</evidence>
<dbReference type="EMBL" id="JAPTMU010000007">
    <property type="protein sequence ID" value="KAJ4940956.1"/>
    <property type="molecule type" value="Genomic_DNA"/>
</dbReference>
<dbReference type="InterPro" id="IPR006020">
    <property type="entry name" value="PTB/PI_dom"/>
</dbReference>